<dbReference type="PANTHER" id="PTHR45929:SF3">
    <property type="entry name" value="JAK PATHWAY SIGNAL TRANSDUCTION ADAPTOR MOLECULE"/>
    <property type="match status" value="1"/>
</dbReference>
<evidence type="ECO:0000256" key="1">
    <source>
        <dbReference type="ARBA" id="ARBA00022443"/>
    </source>
</evidence>
<name>A0ABQ8KGL3_9APHY</name>
<dbReference type="PRINTS" id="PR00452">
    <property type="entry name" value="SH3DOMAIN"/>
</dbReference>
<protein>
    <submittedName>
        <fullName evidence="5">SH3-domain-containing protein</fullName>
    </submittedName>
</protein>
<evidence type="ECO:0000313" key="6">
    <source>
        <dbReference type="Proteomes" id="UP000814176"/>
    </source>
</evidence>
<dbReference type="Pfam" id="PF07653">
    <property type="entry name" value="SH3_2"/>
    <property type="match status" value="1"/>
</dbReference>
<reference evidence="5 6" key="1">
    <citation type="journal article" date="2021" name="Environ. Microbiol.">
        <title>Gene family expansions and transcriptome signatures uncover fungal adaptations to wood decay.</title>
        <authorList>
            <person name="Hage H."/>
            <person name="Miyauchi S."/>
            <person name="Viragh M."/>
            <person name="Drula E."/>
            <person name="Min B."/>
            <person name="Chaduli D."/>
            <person name="Navarro D."/>
            <person name="Favel A."/>
            <person name="Norest M."/>
            <person name="Lesage-Meessen L."/>
            <person name="Balint B."/>
            <person name="Merenyi Z."/>
            <person name="de Eugenio L."/>
            <person name="Morin E."/>
            <person name="Martinez A.T."/>
            <person name="Baldrian P."/>
            <person name="Stursova M."/>
            <person name="Martinez M.J."/>
            <person name="Novotny C."/>
            <person name="Magnuson J.K."/>
            <person name="Spatafora J.W."/>
            <person name="Maurice S."/>
            <person name="Pangilinan J."/>
            <person name="Andreopoulos W."/>
            <person name="LaButti K."/>
            <person name="Hundley H."/>
            <person name="Na H."/>
            <person name="Kuo A."/>
            <person name="Barry K."/>
            <person name="Lipzen A."/>
            <person name="Henrissat B."/>
            <person name="Riley R."/>
            <person name="Ahrendt S."/>
            <person name="Nagy L.G."/>
            <person name="Grigoriev I.V."/>
            <person name="Martin F."/>
            <person name="Rosso M.N."/>
        </authorList>
    </citation>
    <scope>NUCLEOTIDE SEQUENCE [LARGE SCALE GENOMIC DNA]</scope>
    <source>
        <strain evidence="5 6">CIRM-BRFM 1785</strain>
    </source>
</reference>
<dbReference type="EMBL" id="JADCUA010000010">
    <property type="protein sequence ID" value="KAH9836737.1"/>
    <property type="molecule type" value="Genomic_DNA"/>
</dbReference>
<dbReference type="InterPro" id="IPR001452">
    <property type="entry name" value="SH3_domain"/>
</dbReference>
<sequence length="259" mass="26994">MAPDQAYLAHILAQTRANIDFLAAHNHISPTDADLMRNRLPSANAASALPIEEMNNLSVAAPGRRAVPPPPPRSAPAQRARAVWAYNEDGSEPNDLSFSSGEIVEITDETNGDWWTGRCRGRQGLFPSNHVEKIDSAAPSHVPPRMPTASPVYQPAYQPAYAPPPPQSYAPPQPYAAGPPPAEKPVYRPFGAVYAGQDQPPPVAAPAPANSVGLQQDPGQAKKKSKFGGLGNTMANSAAGGVGFGAGAAIGGGLVNAIF</sequence>
<keyword evidence="1 2" id="KW-0728">SH3 domain</keyword>
<organism evidence="5 6">
    <name type="scientific">Rhodofomes roseus</name>
    <dbReference type="NCBI Taxonomy" id="34475"/>
    <lineage>
        <taxon>Eukaryota</taxon>
        <taxon>Fungi</taxon>
        <taxon>Dikarya</taxon>
        <taxon>Basidiomycota</taxon>
        <taxon>Agaricomycotina</taxon>
        <taxon>Agaricomycetes</taxon>
        <taxon>Polyporales</taxon>
        <taxon>Rhodofomes</taxon>
    </lineage>
</organism>
<feature type="domain" description="SH3" evidence="4">
    <location>
        <begin position="75"/>
        <end position="136"/>
    </location>
</feature>
<dbReference type="GeneID" id="72004524"/>
<evidence type="ECO:0000256" key="3">
    <source>
        <dbReference type="SAM" id="MobiDB-lite"/>
    </source>
</evidence>
<dbReference type="RefSeq" id="XP_047778975.1">
    <property type="nucleotide sequence ID" value="XM_047923792.1"/>
</dbReference>
<evidence type="ECO:0000256" key="2">
    <source>
        <dbReference type="PROSITE-ProRule" id="PRU00192"/>
    </source>
</evidence>
<evidence type="ECO:0000259" key="4">
    <source>
        <dbReference type="PROSITE" id="PS50002"/>
    </source>
</evidence>
<gene>
    <name evidence="5" type="ORF">C8Q71DRAFT_759438</name>
</gene>
<dbReference type="PROSITE" id="PS50002">
    <property type="entry name" value="SH3"/>
    <property type="match status" value="1"/>
</dbReference>
<keyword evidence="6" id="KW-1185">Reference proteome</keyword>
<proteinExistence type="predicted"/>
<dbReference type="InterPro" id="IPR036028">
    <property type="entry name" value="SH3-like_dom_sf"/>
</dbReference>
<dbReference type="SMART" id="SM00326">
    <property type="entry name" value="SH3"/>
    <property type="match status" value="1"/>
</dbReference>
<dbReference type="Gene3D" id="2.30.30.40">
    <property type="entry name" value="SH3 Domains"/>
    <property type="match status" value="1"/>
</dbReference>
<evidence type="ECO:0000313" key="5">
    <source>
        <dbReference type="EMBL" id="KAH9836737.1"/>
    </source>
</evidence>
<dbReference type="PANTHER" id="PTHR45929">
    <property type="entry name" value="JAK PATHWAY SIGNAL TRANSDUCTION ADAPTOR MOLECULE"/>
    <property type="match status" value="1"/>
</dbReference>
<feature type="compositionally biased region" description="Pro residues" evidence="3">
    <location>
        <begin position="161"/>
        <end position="183"/>
    </location>
</feature>
<feature type="region of interest" description="Disordered" evidence="3">
    <location>
        <begin position="135"/>
        <end position="228"/>
    </location>
</feature>
<accession>A0ABQ8KGL3</accession>
<dbReference type="Proteomes" id="UP000814176">
    <property type="component" value="Unassembled WGS sequence"/>
</dbReference>
<feature type="compositionally biased region" description="Low complexity" evidence="3">
    <location>
        <begin position="149"/>
        <end position="160"/>
    </location>
</feature>
<comment type="caution">
    <text evidence="5">The sequence shown here is derived from an EMBL/GenBank/DDBJ whole genome shotgun (WGS) entry which is preliminary data.</text>
</comment>
<dbReference type="InterPro" id="IPR050670">
    <property type="entry name" value="STAM"/>
</dbReference>
<dbReference type="SUPFAM" id="SSF50044">
    <property type="entry name" value="SH3-domain"/>
    <property type="match status" value="1"/>
</dbReference>